<name>A0ABZ0WP04_9BURK</name>
<dbReference type="Proteomes" id="UP001325479">
    <property type="component" value="Chromosome"/>
</dbReference>
<dbReference type="RefSeq" id="WP_114812947.1">
    <property type="nucleotide sequence ID" value="NZ_CP139965.1"/>
</dbReference>
<gene>
    <name evidence="3" type="ORF">U0042_04850</name>
</gene>
<dbReference type="InterPro" id="IPR015002">
    <property type="entry name" value="T6SS_Tdi1_C"/>
</dbReference>
<feature type="domain" description="GAD-related" evidence="1">
    <location>
        <begin position="6"/>
        <end position="108"/>
    </location>
</feature>
<dbReference type="EMBL" id="CP139965">
    <property type="protein sequence ID" value="WQD79039.1"/>
    <property type="molecule type" value="Genomic_DNA"/>
</dbReference>
<evidence type="ECO:0000313" key="4">
    <source>
        <dbReference type="Proteomes" id="UP001325479"/>
    </source>
</evidence>
<proteinExistence type="predicted"/>
<evidence type="ECO:0000259" key="1">
    <source>
        <dbReference type="Pfam" id="PF08887"/>
    </source>
</evidence>
<evidence type="ECO:0000313" key="3">
    <source>
        <dbReference type="EMBL" id="WQD79039.1"/>
    </source>
</evidence>
<organism evidence="3 4">
    <name type="scientific">Paraburkholderia kururiensis</name>
    <dbReference type="NCBI Taxonomy" id="984307"/>
    <lineage>
        <taxon>Bacteria</taxon>
        <taxon>Pseudomonadati</taxon>
        <taxon>Pseudomonadota</taxon>
        <taxon>Betaproteobacteria</taxon>
        <taxon>Burkholderiales</taxon>
        <taxon>Burkholderiaceae</taxon>
        <taxon>Paraburkholderia</taxon>
    </lineage>
</organism>
<evidence type="ECO:0000259" key="2">
    <source>
        <dbReference type="Pfam" id="PF08906"/>
    </source>
</evidence>
<feature type="domain" description="T6SS immunity protein Tdi1 C-terminal" evidence="2">
    <location>
        <begin position="131"/>
        <end position="202"/>
    </location>
</feature>
<keyword evidence="4" id="KW-1185">Reference proteome</keyword>
<protein>
    <submittedName>
        <fullName evidence="3">GAD-like domain-containing protein</fullName>
    </submittedName>
</protein>
<dbReference type="Pfam" id="PF08906">
    <property type="entry name" value="T6SS_Tdi1_C"/>
    <property type="match status" value="1"/>
</dbReference>
<dbReference type="Pfam" id="PF08887">
    <property type="entry name" value="GAD-like"/>
    <property type="match status" value="1"/>
</dbReference>
<dbReference type="InterPro" id="IPR014983">
    <property type="entry name" value="GAD-rel"/>
</dbReference>
<reference evidence="3 4" key="1">
    <citation type="submission" date="2023-12" db="EMBL/GenBank/DDBJ databases">
        <title>Genome sequencing and assembly of bacterial species from a model synthetic community.</title>
        <authorList>
            <person name="Hogle S.L."/>
        </authorList>
    </citation>
    <scope>NUCLEOTIDE SEQUENCE [LARGE SCALE GENOMIC DNA]</scope>
    <source>
        <strain evidence="3 4">HAMBI 2494</strain>
    </source>
</reference>
<sequence>MRDEDFEYFISKFGEPTHRMDVSAAAIDRWRGKVSDRLLSYWKEEGWCGYANGLLWIVDPEEYEDTVDEWLDGSPLERLDAFHAIARTAFGKIFLWGEATGQSVTINCATHAIFALKRELRKKNLSDLDISMRSFLGKSKSECDLKDEKGIPLFDRAVEKLGPLAPDEMYGFEPAIVLGGKILLNNLRKVKTDQHLTILRQMAAPTMPFSDADIDKLIP</sequence>
<accession>A0ABZ0WP04</accession>